<name>A0AA38H6U9_9TREE</name>
<evidence type="ECO:0008006" key="4">
    <source>
        <dbReference type="Google" id="ProtNLM"/>
    </source>
</evidence>
<accession>A0AA38H6U9</accession>
<evidence type="ECO:0000313" key="2">
    <source>
        <dbReference type="EMBL" id="KAI9633709.1"/>
    </source>
</evidence>
<proteinExistence type="predicted"/>
<dbReference type="AlphaFoldDB" id="A0AA38H6U9"/>
<dbReference type="PANTHER" id="PTHR10285">
    <property type="entry name" value="URIDINE KINASE"/>
    <property type="match status" value="1"/>
</dbReference>
<dbReference type="Proteomes" id="UP001164286">
    <property type="component" value="Unassembled WGS sequence"/>
</dbReference>
<protein>
    <recommendedName>
        <fullName evidence="4">P-loop containing nucleoside triphosphate hydrolase protein</fullName>
    </recommendedName>
</protein>
<dbReference type="EMBL" id="JAKWFO010000008">
    <property type="protein sequence ID" value="KAI9633709.1"/>
    <property type="molecule type" value="Genomic_DNA"/>
</dbReference>
<dbReference type="GeneID" id="77725072"/>
<dbReference type="RefSeq" id="XP_052943486.1">
    <property type="nucleotide sequence ID" value="XM_053085871.1"/>
</dbReference>
<feature type="region of interest" description="Disordered" evidence="1">
    <location>
        <begin position="1"/>
        <end position="33"/>
    </location>
</feature>
<keyword evidence="3" id="KW-1185">Reference proteome</keyword>
<gene>
    <name evidence="2" type="ORF">MKK02DRAFT_17968</name>
</gene>
<dbReference type="CDD" id="cd02024">
    <property type="entry name" value="NRK1"/>
    <property type="match status" value="1"/>
</dbReference>
<comment type="caution">
    <text evidence="2">The sequence shown here is derived from an EMBL/GenBank/DDBJ whole genome shotgun (WGS) entry which is preliminary data.</text>
</comment>
<sequence>MPLGEHHIRLPPHSLARKSIRRRDTCPPRSSNPPCTTALIMANKRLIIVGIGGASCSGKTLLAKHIQRALPTHSHILHQDDFAPREEDIPYSPKYGVRDWDDPSTAILWPAFRAALQHARKTGELPPGHTGHDQLNTQASVGIDPEVGRRWKEKFTQAAAEAAKRGEEIVWFIVDGFILYWDKEVVSQLDVNVFLRVPYDVLKQRREDRRTYHLHDGDVWTDPPQYFEHIVWPAYIKAHEHLFSDGDVDEGQVKPEENLLALTPGDGEAEMTRAFEASCEAMIAALRAGKGRVM</sequence>
<dbReference type="SUPFAM" id="SSF52540">
    <property type="entry name" value="P-loop containing nucleoside triphosphate hydrolases"/>
    <property type="match status" value="1"/>
</dbReference>
<evidence type="ECO:0000313" key="3">
    <source>
        <dbReference type="Proteomes" id="UP001164286"/>
    </source>
</evidence>
<evidence type="ECO:0000256" key="1">
    <source>
        <dbReference type="SAM" id="MobiDB-lite"/>
    </source>
</evidence>
<reference evidence="2" key="1">
    <citation type="journal article" date="2022" name="G3 (Bethesda)">
        <title>High quality genome of the basidiomycete yeast Dioszegia hungarica PDD-24b-2 isolated from cloud water.</title>
        <authorList>
            <person name="Jarrige D."/>
            <person name="Haridas S."/>
            <person name="Bleykasten-Grosshans C."/>
            <person name="Joly M."/>
            <person name="Nadalig T."/>
            <person name="Sancelme M."/>
            <person name="Vuilleumier S."/>
            <person name="Grigoriev I.V."/>
            <person name="Amato P."/>
            <person name="Bringel F."/>
        </authorList>
    </citation>
    <scope>NUCLEOTIDE SEQUENCE</scope>
    <source>
        <strain evidence="2">PDD-24b-2</strain>
    </source>
</reference>
<dbReference type="FunFam" id="3.40.50.300:FF:002582">
    <property type="entry name" value="Nicotinamide riboside kinase, variant"/>
    <property type="match status" value="1"/>
</dbReference>
<organism evidence="2 3">
    <name type="scientific">Dioszegia hungarica</name>
    <dbReference type="NCBI Taxonomy" id="4972"/>
    <lineage>
        <taxon>Eukaryota</taxon>
        <taxon>Fungi</taxon>
        <taxon>Dikarya</taxon>
        <taxon>Basidiomycota</taxon>
        <taxon>Agaricomycotina</taxon>
        <taxon>Tremellomycetes</taxon>
        <taxon>Tremellales</taxon>
        <taxon>Bulleribasidiaceae</taxon>
        <taxon>Dioszegia</taxon>
    </lineage>
</organism>
<dbReference type="InterPro" id="IPR027417">
    <property type="entry name" value="P-loop_NTPase"/>
</dbReference>
<dbReference type="Gene3D" id="3.40.50.300">
    <property type="entry name" value="P-loop containing nucleotide triphosphate hydrolases"/>
    <property type="match status" value="1"/>
</dbReference>